<organism evidence="2 4">
    <name type="scientific">Campylobacter jejuni</name>
    <dbReference type="NCBI Taxonomy" id="197"/>
    <lineage>
        <taxon>Bacteria</taxon>
        <taxon>Pseudomonadati</taxon>
        <taxon>Campylobacterota</taxon>
        <taxon>Epsilonproteobacteria</taxon>
        <taxon>Campylobacterales</taxon>
        <taxon>Campylobacteraceae</taxon>
        <taxon>Campylobacter</taxon>
    </lineage>
</organism>
<dbReference type="Proteomes" id="UP000421425">
    <property type="component" value="Unassembled WGS sequence"/>
</dbReference>
<proteinExistence type="predicted"/>
<dbReference type="EMBL" id="AACJKW010000002">
    <property type="protein sequence ID" value="EAK8192967.1"/>
    <property type="molecule type" value="Genomic_DNA"/>
</dbReference>
<dbReference type="EMBL" id="AALHBX010000004">
    <property type="protein sequence ID" value="ECZ5737809.1"/>
    <property type="molecule type" value="Genomic_DNA"/>
</dbReference>
<dbReference type="InterPro" id="IPR006522">
    <property type="entry name" value="Phage_virion_morphogenesis"/>
</dbReference>
<dbReference type="RefSeq" id="WP_021358121.1">
    <property type="nucleotide sequence ID" value="NZ_BTEN01000015.1"/>
</dbReference>
<name>A0A3J8L7N4_CAMJU</name>
<evidence type="ECO:0008006" key="6">
    <source>
        <dbReference type="Google" id="ProtNLM"/>
    </source>
</evidence>
<sequence>MKRFELKGLENLLKKCENLENEQKQIILKEIIAETLYKESKENLEKEQDSNAKKWAPLKQSTLNSRKAQKIMHTKKLFATGSMQSSLHSGVENDRAFVALNATYKGFAYASVHQFGSKNVIARPFLPIDENLNINKRVARAMEEETKDMLWTLFKQTLK</sequence>
<reference evidence="2 4" key="1">
    <citation type="submission" date="2019-04" db="EMBL/GenBank/DDBJ databases">
        <authorList>
            <person name="Ashton P.M."/>
            <person name="Dallman T."/>
            <person name="Nair S."/>
            <person name="De Pinna E."/>
            <person name="Peters T."/>
            <person name="Grant K."/>
        </authorList>
    </citation>
    <scope>NUCLEOTIDE SEQUENCE [LARGE SCALE GENOMIC DNA]</scope>
    <source>
        <strain evidence="2 4">OXC2299</strain>
    </source>
</reference>
<dbReference type="Pfam" id="PF05069">
    <property type="entry name" value="Phage_tail_S"/>
    <property type="match status" value="1"/>
</dbReference>
<evidence type="ECO:0000313" key="4">
    <source>
        <dbReference type="Proteomes" id="UP000358933"/>
    </source>
</evidence>
<accession>A0A3J8L7N4</accession>
<dbReference type="AlphaFoldDB" id="A0A3J8L7N4"/>
<dbReference type="Proteomes" id="UP000358933">
    <property type="component" value="Unassembled WGS sequence"/>
</dbReference>
<evidence type="ECO:0000313" key="5">
    <source>
        <dbReference type="Proteomes" id="UP000421425"/>
    </source>
</evidence>
<evidence type="ECO:0000313" key="3">
    <source>
        <dbReference type="EMBL" id="ECZ5737809.1"/>
    </source>
</evidence>
<evidence type="ECO:0000256" key="1">
    <source>
        <dbReference type="SAM" id="Coils"/>
    </source>
</evidence>
<gene>
    <name evidence="2" type="ORF">E7N58_02050</name>
    <name evidence="3" type="ORF">F8Y55_03925</name>
</gene>
<comment type="caution">
    <text evidence="2">The sequence shown here is derived from an EMBL/GenBank/DDBJ whole genome shotgun (WGS) entry which is preliminary data.</text>
</comment>
<evidence type="ECO:0000313" key="2">
    <source>
        <dbReference type="EMBL" id="EAK8192967.1"/>
    </source>
</evidence>
<reference evidence="3 5" key="2">
    <citation type="submission" date="2019-10" db="EMBL/GenBank/DDBJ databases">
        <authorList>
            <consortium name="PulseNet: The National Subtyping Network for Foodborne Disease Surveillance"/>
            <person name="Tarr C.L."/>
            <person name="Trees E."/>
            <person name="Katz L.S."/>
            <person name="Carleton-Romer H.A."/>
            <person name="Stroika S."/>
            <person name="Kucerova Z."/>
            <person name="Roache K.F."/>
            <person name="Sabol A.L."/>
            <person name="Besser J."/>
            <person name="Gerner-Smidt P."/>
        </authorList>
    </citation>
    <scope>NUCLEOTIDE SEQUENCE [LARGE SCALE GENOMIC DNA]</scope>
    <source>
        <strain evidence="3 5">PNUSAC012091</strain>
    </source>
</reference>
<keyword evidence="1" id="KW-0175">Coiled coil</keyword>
<protein>
    <recommendedName>
        <fullName evidence="6">Phage virion morphogenesis protein</fullName>
    </recommendedName>
</protein>
<feature type="coiled-coil region" evidence="1">
    <location>
        <begin position="2"/>
        <end position="29"/>
    </location>
</feature>